<keyword evidence="6 16" id="KW-0808">Transferase</keyword>
<evidence type="ECO:0000256" key="7">
    <source>
        <dbReference type="ARBA" id="ARBA00022840"/>
    </source>
</evidence>
<dbReference type="InterPro" id="IPR008271">
    <property type="entry name" value="Ser/Thr_kinase_AS"/>
</dbReference>
<dbReference type="Proteomes" id="UP001165190">
    <property type="component" value="Unassembled WGS sequence"/>
</dbReference>
<evidence type="ECO:0000313" key="16">
    <source>
        <dbReference type="EMBL" id="GMI78364.1"/>
    </source>
</evidence>
<keyword evidence="11" id="KW-0325">Glycoprotein</keyword>
<dbReference type="EMBL" id="BSYR01000016">
    <property type="protein sequence ID" value="GMI78364.1"/>
    <property type="molecule type" value="Genomic_DNA"/>
</dbReference>
<comment type="catalytic activity">
    <reaction evidence="13">
        <text>L-threonyl-[protein] + ATP = O-phospho-L-threonyl-[protein] + ADP + H(+)</text>
        <dbReference type="Rhea" id="RHEA:46608"/>
        <dbReference type="Rhea" id="RHEA-COMP:11060"/>
        <dbReference type="Rhea" id="RHEA-COMP:11605"/>
        <dbReference type="ChEBI" id="CHEBI:15378"/>
        <dbReference type="ChEBI" id="CHEBI:30013"/>
        <dbReference type="ChEBI" id="CHEBI:30616"/>
        <dbReference type="ChEBI" id="CHEBI:61977"/>
        <dbReference type="ChEBI" id="CHEBI:456216"/>
    </reaction>
</comment>
<keyword evidence="9" id="KW-0472">Membrane</keyword>
<comment type="catalytic activity">
    <reaction evidence="12">
        <text>L-seryl-[protein] + ATP = O-phospho-L-seryl-[protein] + ADP + H(+)</text>
        <dbReference type="Rhea" id="RHEA:17989"/>
        <dbReference type="Rhea" id="RHEA-COMP:9863"/>
        <dbReference type="Rhea" id="RHEA-COMP:11604"/>
        <dbReference type="ChEBI" id="CHEBI:15378"/>
        <dbReference type="ChEBI" id="CHEBI:29999"/>
        <dbReference type="ChEBI" id="CHEBI:30616"/>
        <dbReference type="ChEBI" id="CHEBI:83421"/>
        <dbReference type="ChEBI" id="CHEBI:456216"/>
    </reaction>
</comment>
<dbReference type="GO" id="GO:0005524">
    <property type="term" value="F:ATP binding"/>
    <property type="evidence" value="ECO:0007669"/>
    <property type="project" value="UniProtKB-KW"/>
</dbReference>
<evidence type="ECO:0000256" key="9">
    <source>
        <dbReference type="ARBA" id="ARBA00023136"/>
    </source>
</evidence>
<dbReference type="AlphaFoldDB" id="A0A9W7LV48"/>
<dbReference type="PROSITE" id="PS50011">
    <property type="entry name" value="PROTEIN_KINASE_DOM"/>
    <property type="match status" value="1"/>
</dbReference>
<keyword evidence="3" id="KW-0812">Transmembrane</keyword>
<dbReference type="SMART" id="SM00220">
    <property type="entry name" value="S_TKc"/>
    <property type="match status" value="1"/>
</dbReference>
<dbReference type="Pfam" id="PF07714">
    <property type="entry name" value="PK_Tyr_Ser-Thr"/>
    <property type="match status" value="1"/>
</dbReference>
<reference evidence="16" key="1">
    <citation type="submission" date="2023-05" db="EMBL/GenBank/DDBJ databases">
        <title>Genome and transcriptome analyses reveal genes involved in the formation of fine ridges on petal epidermal cells in Hibiscus trionum.</title>
        <authorList>
            <person name="Koshimizu S."/>
            <person name="Masuda S."/>
            <person name="Ishii T."/>
            <person name="Shirasu K."/>
            <person name="Hoshino A."/>
            <person name="Arita M."/>
        </authorList>
    </citation>
    <scope>NUCLEOTIDE SEQUENCE</scope>
    <source>
        <strain evidence="16">Hamamatsu line</strain>
    </source>
</reference>
<feature type="signal peptide" evidence="14">
    <location>
        <begin position="1"/>
        <end position="24"/>
    </location>
</feature>
<organism evidence="16 17">
    <name type="scientific">Hibiscus trionum</name>
    <name type="common">Flower of an hour</name>
    <dbReference type="NCBI Taxonomy" id="183268"/>
    <lineage>
        <taxon>Eukaryota</taxon>
        <taxon>Viridiplantae</taxon>
        <taxon>Streptophyta</taxon>
        <taxon>Embryophyta</taxon>
        <taxon>Tracheophyta</taxon>
        <taxon>Spermatophyta</taxon>
        <taxon>Magnoliopsida</taxon>
        <taxon>eudicotyledons</taxon>
        <taxon>Gunneridae</taxon>
        <taxon>Pentapetalae</taxon>
        <taxon>rosids</taxon>
        <taxon>malvids</taxon>
        <taxon>Malvales</taxon>
        <taxon>Malvaceae</taxon>
        <taxon>Malvoideae</taxon>
        <taxon>Hibiscus</taxon>
    </lineage>
</organism>
<evidence type="ECO:0000256" key="4">
    <source>
        <dbReference type="ARBA" id="ARBA00022729"/>
    </source>
</evidence>
<feature type="domain" description="Protein kinase" evidence="15">
    <location>
        <begin position="266"/>
        <end position="551"/>
    </location>
</feature>
<keyword evidence="5" id="KW-0547">Nucleotide-binding</keyword>
<comment type="subcellular location">
    <subcellularLocation>
        <location evidence="1">Membrane</location>
        <topology evidence="1">Single-pass type I membrane protein</topology>
    </subcellularLocation>
</comment>
<dbReference type="InterPro" id="IPR045274">
    <property type="entry name" value="WAK-like"/>
</dbReference>
<dbReference type="PROSITE" id="PS00108">
    <property type="entry name" value="PROTEIN_KINASE_ST"/>
    <property type="match status" value="1"/>
</dbReference>
<name>A0A9W7LV48_HIBTR</name>
<evidence type="ECO:0000256" key="6">
    <source>
        <dbReference type="ARBA" id="ARBA00022777"/>
    </source>
</evidence>
<keyword evidence="6 16" id="KW-0418">Kinase</keyword>
<keyword evidence="17" id="KW-1185">Reference proteome</keyword>
<dbReference type="InterPro" id="IPR001245">
    <property type="entry name" value="Ser-Thr/Tyr_kinase_cat_dom"/>
</dbReference>
<keyword evidence="2" id="KW-0597">Phosphoprotein</keyword>
<dbReference type="InterPro" id="IPR011009">
    <property type="entry name" value="Kinase-like_dom_sf"/>
</dbReference>
<protein>
    <submittedName>
        <fullName evidence="16">Wall associated kinase 3</fullName>
    </submittedName>
</protein>
<accession>A0A9W7LV48</accession>
<evidence type="ECO:0000256" key="12">
    <source>
        <dbReference type="ARBA" id="ARBA00047558"/>
    </source>
</evidence>
<dbReference type="Pfam" id="PF13947">
    <property type="entry name" value="GUB_WAK_bind"/>
    <property type="match status" value="1"/>
</dbReference>
<sequence>MGLIRLVVLLQVMILLIVISTANASTPAMAKPGCRSRCGDVVIPYPFGTGGDCNITEEFFITCNADFTPNKPFLTNGNIEVLDISLNGRLRILGNASYDCYNTSGYRKWIYPWLRFSEFSINSNKNKFTAIGCDTYARVEGFLGQRYATGCLSLCNNIADVSNGSCSGIGCCQTSIPKGVMSYNITPQSYGNHVDVLPENPYSYAFVAENDNYTFSSSDIRGFNFQDKQFPVTLDWTIGKWLQITQQGSVQKISPYRCCSRQKQILKLREEYFQQNGGILLREQLSRRQGYREDVKVFAADELEEATNNYHESRILGQGINHRNVVKLLGCCLETQVPLLVYEYITNGTLFHHLHNDDDAPSLPWEARLRIATETAEALSYLHSAASVPVIHRDIKLANILLDDNYITKVSDFGASRLIPSDEAQITTMVQGTFGYLDPEYMVTSLLTEKSDVYSFGVVLIELLTGQKVVCFKRSEEQRVLAMYFVSSMKEDHLLEVLDPRVLNDENVEQLKEVAGLARRCVRVKGEERPTMKEVAHELAGLQAMPKHPWSESKLMGEEVEYLLGDMNITYDDGATSSSMGYDSINNKITFELDGAR</sequence>
<dbReference type="Gene3D" id="1.10.510.10">
    <property type="entry name" value="Transferase(Phosphotransferase) domain 1"/>
    <property type="match status" value="1"/>
</dbReference>
<proteinExistence type="predicted"/>
<comment type="caution">
    <text evidence="16">The sequence shown here is derived from an EMBL/GenBank/DDBJ whole genome shotgun (WGS) entry which is preliminary data.</text>
</comment>
<dbReference type="InterPro" id="IPR000719">
    <property type="entry name" value="Prot_kinase_dom"/>
</dbReference>
<dbReference type="Gene3D" id="3.30.200.20">
    <property type="entry name" value="Phosphorylase Kinase, domain 1"/>
    <property type="match status" value="1"/>
</dbReference>
<dbReference type="GO" id="GO:0030247">
    <property type="term" value="F:polysaccharide binding"/>
    <property type="evidence" value="ECO:0007669"/>
    <property type="project" value="InterPro"/>
</dbReference>
<dbReference type="PANTHER" id="PTHR27005">
    <property type="entry name" value="WALL-ASSOCIATED RECEPTOR KINASE-LIKE 21"/>
    <property type="match status" value="1"/>
</dbReference>
<evidence type="ECO:0000256" key="14">
    <source>
        <dbReference type="SAM" id="SignalP"/>
    </source>
</evidence>
<evidence type="ECO:0000256" key="5">
    <source>
        <dbReference type="ARBA" id="ARBA00022741"/>
    </source>
</evidence>
<evidence type="ECO:0000256" key="13">
    <source>
        <dbReference type="ARBA" id="ARBA00047951"/>
    </source>
</evidence>
<evidence type="ECO:0000256" key="3">
    <source>
        <dbReference type="ARBA" id="ARBA00022692"/>
    </source>
</evidence>
<evidence type="ECO:0000259" key="15">
    <source>
        <dbReference type="PROSITE" id="PS50011"/>
    </source>
</evidence>
<dbReference type="GO" id="GO:0007166">
    <property type="term" value="P:cell surface receptor signaling pathway"/>
    <property type="evidence" value="ECO:0007669"/>
    <property type="project" value="InterPro"/>
</dbReference>
<feature type="chain" id="PRO_5040811432" evidence="14">
    <location>
        <begin position="25"/>
        <end position="597"/>
    </location>
</feature>
<evidence type="ECO:0000256" key="11">
    <source>
        <dbReference type="ARBA" id="ARBA00023180"/>
    </source>
</evidence>
<dbReference type="InterPro" id="IPR025287">
    <property type="entry name" value="WAK_GUB"/>
</dbReference>
<keyword evidence="10" id="KW-1015">Disulfide bond</keyword>
<dbReference type="GO" id="GO:0005886">
    <property type="term" value="C:plasma membrane"/>
    <property type="evidence" value="ECO:0007669"/>
    <property type="project" value="TreeGrafter"/>
</dbReference>
<gene>
    <name evidence="16" type="ORF">HRI_001505700</name>
</gene>
<evidence type="ECO:0000256" key="8">
    <source>
        <dbReference type="ARBA" id="ARBA00022989"/>
    </source>
</evidence>
<keyword evidence="8" id="KW-1133">Transmembrane helix</keyword>
<dbReference type="PANTHER" id="PTHR27005:SF511">
    <property type="entry name" value="WALL-ASSOCIATED RECEPTOR KINASE 1-RELATED"/>
    <property type="match status" value="1"/>
</dbReference>
<keyword evidence="7" id="KW-0067">ATP-binding</keyword>
<evidence type="ECO:0000313" key="17">
    <source>
        <dbReference type="Proteomes" id="UP001165190"/>
    </source>
</evidence>
<dbReference type="SUPFAM" id="SSF56112">
    <property type="entry name" value="Protein kinase-like (PK-like)"/>
    <property type="match status" value="1"/>
</dbReference>
<evidence type="ECO:0000256" key="10">
    <source>
        <dbReference type="ARBA" id="ARBA00023157"/>
    </source>
</evidence>
<dbReference type="FunFam" id="1.10.510.10:FF:000084">
    <property type="entry name" value="Wall-associated receptor kinase 2"/>
    <property type="match status" value="1"/>
</dbReference>
<dbReference type="OrthoDB" id="4062651at2759"/>
<evidence type="ECO:0000256" key="1">
    <source>
        <dbReference type="ARBA" id="ARBA00004479"/>
    </source>
</evidence>
<evidence type="ECO:0000256" key="2">
    <source>
        <dbReference type="ARBA" id="ARBA00022553"/>
    </source>
</evidence>
<keyword evidence="4 14" id="KW-0732">Signal</keyword>
<dbReference type="GO" id="GO:0004674">
    <property type="term" value="F:protein serine/threonine kinase activity"/>
    <property type="evidence" value="ECO:0007669"/>
    <property type="project" value="TreeGrafter"/>
</dbReference>